<evidence type="ECO:0000256" key="2">
    <source>
        <dbReference type="ARBA" id="ARBA00010199"/>
    </source>
</evidence>
<dbReference type="GO" id="GO:0015297">
    <property type="term" value="F:antiporter activity"/>
    <property type="evidence" value="ECO:0007669"/>
    <property type="project" value="InterPro"/>
</dbReference>
<dbReference type="AlphaFoldDB" id="A0A8H4PLK6"/>
<comment type="caution">
    <text evidence="10">The sequence shown here is derived from an EMBL/GenBank/DDBJ whole genome shotgun (WGS) entry which is preliminary data.</text>
</comment>
<evidence type="ECO:0000256" key="6">
    <source>
        <dbReference type="ARBA" id="ARBA00022989"/>
    </source>
</evidence>
<dbReference type="InterPro" id="IPR045069">
    <property type="entry name" value="MATE_euk"/>
</dbReference>
<dbReference type="CDD" id="cd13132">
    <property type="entry name" value="MATE_eukaryotic"/>
    <property type="match status" value="1"/>
</dbReference>
<dbReference type="PANTHER" id="PTHR11206">
    <property type="entry name" value="MULTIDRUG RESISTANCE PROTEIN"/>
    <property type="match status" value="1"/>
</dbReference>
<evidence type="ECO:0000256" key="9">
    <source>
        <dbReference type="SAM" id="Phobius"/>
    </source>
</evidence>
<protein>
    <recommendedName>
        <fullName evidence="12">Multi antimicrobial extrusion protein</fullName>
    </recommendedName>
</protein>
<feature type="transmembrane region" description="Helical" evidence="9">
    <location>
        <begin position="431"/>
        <end position="452"/>
    </location>
</feature>
<comment type="subcellular location">
    <subcellularLocation>
        <location evidence="1">Cell membrane</location>
        <topology evidence="1">Multi-pass membrane protein</topology>
    </subcellularLocation>
</comment>
<feature type="transmembrane region" description="Helical" evidence="9">
    <location>
        <begin position="140"/>
        <end position="158"/>
    </location>
</feature>
<reference evidence="10 11" key="1">
    <citation type="journal article" date="2020" name="Genome Biol. Evol.">
        <title>A new high-quality draft genome assembly of the Chinese cordyceps Ophiocordyceps sinensis.</title>
        <authorList>
            <person name="Shu R."/>
            <person name="Zhang J."/>
            <person name="Meng Q."/>
            <person name="Zhang H."/>
            <person name="Zhou G."/>
            <person name="Li M."/>
            <person name="Wu P."/>
            <person name="Zhao Y."/>
            <person name="Chen C."/>
            <person name="Qin Q."/>
        </authorList>
    </citation>
    <scope>NUCLEOTIDE SEQUENCE [LARGE SCALE GENOMIC DNA]</scope>
    <source>
        <strain evidence="10 11">IOZ07</strain>
    </source>
</reference>
<name>A0A8H4PLK6_9HYPO</name>
<feature type="transmembrane region" description="Helical" evidence="9">
    <location>
        <begin position="207"/>
        <end position="228"/>
    </location>
</feature>
<keyword evidence="4" id="KW-1003">Cell membrane</keyword>
<dbReference type="Proteomes" id="UP000557566">
    <property type="component" value="Unassembled WGS sequence"/>
</dbReference>
<evidence type="ECO:0000256" key="1">
    <source>
        <dbReference type="ARBA" id="ARBA00004651"/>
    </source>
</evidence>
<proteinExistence type="inferred from homology"/>
<feature type="transmembrane region" description="Helical" evidence="9">
    <location>
        <begin position="234"/>
        <end position="258"/>
    </location>
</feature>
<evidence type="ECO:0000313" key="11">
    <source>
        <dbReference type="Proteomes" id="UP000557566"/>
    </source>
</evidence>
<evidence type="ECO:0000313" key="10">
    <source>
        <dbReference type="EMBL" id="KAF4505883.1"/>
    </source>
</evidence>
<evidence type="ECO:0000256" key="7">
    <source>
        <dbReference type="ARBA" id="ARBA00023136"/>
    </source>
</evidence>
<evidence type="ECO:0000256" key="4">
    <source>
        <dbReference type="ARBA" id="ARBA00022475"/>
    </source>
</evidence>
<comment type="similarity">
    <text evidence="2">Belongs to the multi antimicrobial extrusion (MATE) (TC 2.A.66.1) family.</text>
</comment>
<keyword evidence="6 9" id="KW-1133">Transmembrane helix</keyword>
<keyword evidence="5 9" id="KW-0812">Transmembrane</keyword>
<evidence type="ECO:0000256" key="3">
    <source>
        <dbReference type="ARBA" id="ARBA00022448"/>
    </source>
</evidence>
<dbReference type="OrthoDB" id="2126698at2759"/>
<dbReference type="InterPro" id="IPR002528">
    <property type="entry name" value="MATE_fam"/>
</dbReference>
<dbReference type="NCBIfam" id="TIGR00797">
    <property type="entry name" value="matE"/>
    <property type="match status" value="1"/>
</dbReference>
<evidence type="ECO:0000256" key="8">
    <source>
        <dbReference type="SAM" id="MobiDB-lite"/>
    </source>
</evidence>
<gene>
    <name evidence="10" type="ORF">G6O67_007786</name>
</gene>
<feature type="transmembrane region" description="Helical" evidence="9">
    <location>
        <begin position="358"/>
        <end position="377"/>
    </location>
</feature>
<accession>A0A8H4PLK6</accession>
<keyword evidence="7 9" id="KW-0472">Membrane</keyword>
<sequence length="496" mass="54057">MAVSSPEAPCRSGSTETSPLLQSQSQVPVTTCYGSEDAAPLVEQQGRPTTTWHQEAKTMVTWSAPLIMTHLLQRSVNFMGVFAVGRIGAVELGAVSLASITASLIGNSLIQGLATGLDTLCAQAYGSGNKHLVGLHMQRMVFFILPCVLPLMVLWWEADKILVHVLPERRLAELTGTYLRILSFRIPASVFFECGKRFVQAQGIFSAATYVLLITAPLNAFLTWFLVWRLDWGFVGAPTAVVITENLMAVLLVLYIWLVDGSQCWGGFTTKAFSNWGQMIRLSLPGMLMNIAEFAVEEILTLASAQFGTSRLAAQSALVTMVTITYNIFLPVSIAASTRVAHWVGAQAIDAAKTSAKVTIMLGLVISAFVLVILSSLRHQIPLLFTQDPEVTEVLVSVLPIATAMQVFDGMATISHGLLRGIGCQELAGYFNLVAYYAIALPVALGAAFHLGWEIEGLWIGITTGLCIVSVFEFWWLYRSNWDDAAEKATRRNQCD</sequence>
<feature type="compositionally biased region" description="Polar residues" evidence="8">
    <location>
        <begin position="12"/>
        <end position="23"/>
    </location>
</feature>
<keyword evidence="11" id="KW-1185">Reference proteome</keyword>
<dbReference type="PIRSF" id="PIRSF006603">
    <property type="entry name" value="DinF"/>
    <property type="match status" value="1"/>
</dbReference>
<dbReference type="InterPro" id="IPR048279">
    <property type="entry name" value="MdtK-like"/>
</dbReference>
<evidence type="ECO:0008006" key="12">
    <source>
        <dbReference type="Google" id="ProtNLM"/>
    </source>
</evidence>
<dbReference type="EMBL" id="JAAVMX010000008">
    <property type="protein sequence ID" value="KAF4505883.1"/>
    <property type="molecule type" value="Genomic_DNA"/>
</dbReference>
<keyword evidence="3" id="KW-0813">Transport</keyword>
<dbReference type="GO" id="GO:0042910">
    <property type="term" value="F:xenobiotic transmembrane transporter activity"/>
    <property type="evidence" value="ECO:0007669"/>
    <property type="project" value="InterPro"/>
</dbReference>
<dbReference type="GO" id="GO:1990961">
    <property type="term" value="P:xenobiotic detoxification by transmembrane export across the plasma membrane"/>
    <property type="evidence" value="ECO:0007669"/>
    <property type="project" value="InterPro"/>
</dbReference>
<dbReference type="GO" id="GO:0005886">
    <property type="term" value="C:plasma membrane"/>
    <property type="evidence" value="ECO:0007669"/>
    <property type="project" value="UniProtKB-SubCell"/>
</dbReference>
<dbReference type="Pfam" id="PF01554">
    <property type="entry name" value="MatE"/>
    <property type="match status" value="2"/>
</dbReference>
<feature type="transmembrane region" description="Helical" evidence="9">
    <location>
        <begin position="458"/>
        <end position="478"/>
    </location>
</feature>
<feature type="transmembrane region" description="Helical" evidence="9">
    <location>
        <begin position="316"/>
        <end position="337"/>
    </location>
</feature>
<organism evidence="10 11">
    <name type="scientific">Ophiocordyceps sinensis</name>
    <dbReference type="NCBI Taxonomy" id="72228"/>
    <lineage>
        <taxon>Eukaryota</taxon>
        <taxon>Fungi</taxon>
        <taxon>Dikarya</taxon>
        <taxon>Ascomycota</taxon>
        <taxon>Pezizomycotina</taxon>
        <taxon>Sordariomycetes</taxon>
        <taxon>Hypocreomycetidae</taxon>
        <taxon>Hypocreales</taxon>
        <taxon>Ophiocordycipitaceae</taxon>
        <taxon>Ophiocordyceps</taxon>
    </lineage>
</organism>
<feature type="region of interest" description="Disordered" evidence="8">
    <location>
        <begin position="1"/>
        <end position="23"/>
    </location>
</feature>
<evidence type="ECO:0000256" key="5">
    <source>
        <dbReference type="ARBA" id="ARBA00022692"/>
    </source>
</evidence>